<proteinExistence type="predicted"/>
<name>A0A5M8Q4R8_9LECA</name>
<dbReference type="OrthoDB" id="29098at2759"/>
<sequence>MSEGYVLKSAELFIATPFDPLFLLLPGLCPPSSSAKSKPTRQLFLPADDIFDELGRGSSGFGLVVNDALMRQKMEARLQVVCDCVEAADEKMYRLNNGKLLKELMAKARKMVDLGLPASIEERFVRKALEMPMIGIKHEDSSMPEGGKSFEERSGSNDEPVPSETTSSVSTTVSSMCEFSLSTVATTSDEQPISAAPGNIINLLRLRTALMFISSAYVPAHLSSTLDTMLPEPGCSVDFKPLDQYLAHIGRIRAQILSSRSLSDFSRKRSMNEDDEAAETRGEKKLKRDEDERRKKAGESRGVRDLKKVDTSGMKKLSDFFKGSAVKKKS</sequence>
<feature type="region of interest" description="Disordered" evidence="1">
    <location>
        <begin position="265"/>
        <end position="310"/>
    </location>
</feature>
<protein>
    <recommendedName>
        <fullName evidence="2">Ribonuclease H2 subunit B wHTH domain-containing protein</fullName>
    </recommendedName>
</protein>
<dbReference type="EMBL" id="VXIT01000001">
    <property type="protein sequence ID" value="KAA6416001.1"/>
    <property type="molecule type" value="Genomic_DNA"/>
</dbReference>
<dbReference type="GO" id="GO:0032299">
    <property type="term" value="C:ribonuclease H2 complex"/>
    <property type="evidence" value="ECO:0007669"/>
    <property type="project" value="InterPro"/>
</dbReference>
<dbReference type="PANTHER" id="PTHR13383:SF11">
    <property type="entry name" value="RIBONUCLEASE H2 SUBUNIT B"/>
    <property type="match status" value="1"/>
</dbReference>
<feature type="compositionally biased region" description="Low complexity" evidence="1">
    <location>
        <begin position="159"/>
        <end position="171"/>
    </location>
</feature>
<dbReference type="Pfam" id="PF09468">
    <property type="entry name" value="RNase_H2-Ydr279"/>
    <property type="match status" value="1"/>
</dbReference>
<dbReference type="GO" id="GO:0005654">
    <property type="term" value="C:nucleoplasm"/>
    <property type="evidence" value="ECO:0007669"/>
    <property type="project" value="TreeGrafter"/>
</dbReference>
<dbReference type="PANTHER" id="PTHR13383">
    <property type="entry name" value="RIBONUCLEASE H2 SUBUNIT B"/>
    <property type="match status" value="1"/>
</dbReference>
<evidence type="ECO:0000256" key="1">
    <source>
        <dbReference type="SAM" id="MobiDB-lite"/>
    </source>
</evidence>
<evidence type="ECO:0000313" key="3">
    <source>
        <dbReference type="EMBL" id="KAA6416001.1"/>
    </source>
</evidence>
<reference evidence="3 4" key="1">
    <citation type="submission" date="2019-09" db="EMBL/GenBank/DDBJ databases">
        <title>The hologenome of the rock-dwelling lichen Lasallia pustulata.</title>
        <authorList>
            <person name="Greshake Tzovaras B."/>
            <person name="Segers F."/>
            <person name="Bicker A."/>
            <person name="Dal Grande F."/>
            <person name="Otte J."/>
            <person name="Hankeln T."/>
            <person name="Schmitt I."/>
            <person name="Ebersberger I."/>
        </authorList>
    </citation>
    <scope>NUCLEOTIDE SEQUENCE [LARGE SCALE GENOMIC DNA]</scope>
    <source>
        <strain evidence="3">A1-1</strain>
    </source>
</reference>
<organism evidence="3 4">
    <name type="scientific">Lasallia pustulata</name>
    <dbReference type="NCBI Taxonomy" id="136370"/>
    <lineage>
        <taxon>Eukaryota</taxon>
        <taxon>Fungi</taxon>
        <taxon>Dikarya</taxon>
        <taxon>Ascomycota</taxon>
        <taxon>Pezizomycotina</taxon>
        <taxon>Lecanoromycetes</taxon>
        <taxon>OSLEUM clade</taxon>
        <taxon>Umbilicariomycetidae</taxon>
        <taxon>Umbilicariales</taxon>
        <taxon>Umbilicariaceae</taxon>
        <taxon>Lasallia</taxon>
    </lineage>
</organism>
<dbReference type="InterPro" id="IPR040456">
    <property type="entry name" value="RNase_H2_suB"/>
</dbReference>
<dbReference type="Proteomes" id="UP000324767">
    <property type="component" value="Unassembled WGS sequence"/>
</dbReference>
<comment type="caution">
    <text evidence="3">The sequence shown here is derived from an EMBL/GenBank/DDBJ whole genome shotgun (WGS) entry which is preliminary data.</text>
</comment>
<dbReference type="AlphaFoldDB" id="A0A5M8Q4R8"/>
<dbReference type="InterPro" id="IPR019024">
    <property type="entry name" value="RNase_H2_suB_wHTH"/>
</dbReference>
<evidence type="ECO:0000259" key="2">
    <source>
        <dbReference type="Pfam" id="PF09468"/>
    </source>
</evidence>
<accession>A0A5M8Q4R8</accession>
<feature type="domain" description="Ribonuclease H2 subunit B wHTH" evidence="2">
    <location>
        <begin position="22"/>
        <end position="226"/>
    </location>
</feature>
<dbReference type="GO" id="GO:0006401">
    <property type="term" value="P:RNA catabolic process"/>
    <property type="evidence" value="ECO:0007669"/>
    <property type="project" value="TreeGrafter"/>
</dbReference>
<evidence type="ECO:0000313" key="4">
    <source>
        <dbReference type="Proteomes" id="UP000324767"/>
    </source>
</evidence>
<gene>
    <name evidence="3" type="ORF">FRX48_00720</name>
</gene>
<dbReference type="Gene3D" id="1.10.20.120">
    <property type="match status" value="1"/>
</dbReference>
<feature type="region of interest" description="Disordered" evidence="1">
    <location>
        <begin position="136"/>
        <end position="171"/>
    </location>
</feature>